<name>A0A8K0T279_9HYPO</name>
<reference evidence="2" key="1">
    <citation type="journal article" date="2021" name="Nat. Commun.">
        <title>Genetic determinants of endophytism in the Arabidopsis root mycobiome.</title>
        <authorList>
            <person name="Mesny F."/>
            <person name="Miyauchi S."/>
            <person name="Thiergart T."/>
            <person name="Pickel B."/>
            <person name="Atanasova L."/>
            <person name="Karlsson M."/>
            <person name="Huettel B."/>
            <person name="Barry K.W."/>
            <person name="Haridas S."/>
            <person name="Chen C."/>
            <person name="Bauer D."/>
            <person name="Andreopoulos W."/>
            <person name="Pangilinan J."/>
            <person name="LaButti K."/>
            <person name="Riley R."/>
            <person name="Lipzen A."/>
            <person name="Clum A."/>
            <person name="Drula E."/>
            <person name="Henrissat B."/>
            <person name="Kohler A."/>
            <person name="Grigoriev I.V."/>
            <person name="Martin F.M."/>
            <person name="Hacquard S."/>
        </authorList>
    </citation>
    <scope>NUCLEOTIDE SEQUENCE</scope>
    <source>
        <strain evidence="2">MPI-CAGE-CH-0235</strain>
    </source>
</reference>
<comment type="caution">
    <text evidence="2">The sequence shown here is derived from an EMBL/GenBank/DDBJ whole genome shotgun (WGS) entry which is preliminary data.</text>
</comment>
<evidence type="ECO:0008006" key="4">
    <source>
        <dbReference type="Google" id="ProtNLM"/>
    </source>
</evidence>
<accession>A0A8K0T279</accession>
<evidence type="ECO:0000313" key="2">
    <source>
        <dbReference type="EMBL" id="KAH7328533.1"/>
    </source>
</evidence>
<organism evidence="2 3">
    <name type="scientific">Stachybotrys elegans</name>
    <dbReference type="NCBI Taxonomy" id="80388"/>
    <lineage>
        <taxon>Eukaryota</taxon>
        <taxon>Fungi</taxon>
        <taxon>Dikarya</taxon>
        <taxon>Ascomycota</taxon>
        <taxon>Pezizomycotina</taxon>
        <taxon>Sordariomycetes</taxon>
        <taxon>Hypocreomycetidae</taxon>
        <taxon>Hypocreales</taxon>
        <taxon>Stachybotryaceae</taxon>
        <taxon>Stachybotrys</taxon>
    </lineage>
</organism>
<gene>
    <name evidence="2" type="ORF">B0I35DRAFT_417649</name>
</gene>
<feature type="chain" id="PRO_5035437541" description="Secreted protein" evidence="1">
    <location>
        <begin position="31"/>
        <end position="75"/>
    </location>
</feature>
<sequence>MMASPITHRGAPNLTLLLIFLFLFLLFSFGLHRPRGSMDRSCLCASRDAVRWGCFTGAARRQRREPVLVLSHHIG</sequence>
<proteinExistence type="predicted"/>
<keyword evidence="3" id="KW-1185">Reference proteome</keyword>
<dbReference type="AlphaFoldDB" id="A0A8K0T279"/>
<evidence type="ECO:0000256" key="1">
    <source>
        <dbReference type="SAM" id="SignalP"/>
    </source>
</evidence>
<dbReference type="EMBL" id="JAGPNK010000001">
    <property type="protein sequence ID" value="KAH7328533.1"/>
    <property type="molecule type" value="Genomic_DNA"/>
</dbReference>
<feature type="signal peptide" evidence="1">
    <location>
        <begin position="1"/>
        <end position="30"/>
    </location>
</feature>
<dbReference type="Proteomes" id="UP000813444">
    <property type="component" value="Unassembled WGS sequence"/>
</dbReference>
<protein>
    <recommendedName>
        <fullName evidence="4">Secreted protein</fullName>
    </recommendedName>
</protein>
<keyword evidence="1" id="KW-0732">Signal</keyword>
<evidence type="ECO:0000313" key="3">
    <source>
        <dbReference type="Proteomes" id="UP000813444"/>
    </source>
</evidence>